<protein>
    <submittedName>
        <fullName evidence="1">Uncharacterized protein</fullName>
    </submittedName>
</protein>
<proteinExistence type="predicted"/>
<sequence>MVNENVKWPDRSQESGEFSRSLHIARIFTGCSTFTSVTEWLETQGRTARRLCGSSMLPMLPLSWLHF</sequence>
<comment type="caution">
    <text evidence="1">The sequence shown here is derived from an EMBL/GenBank/DDBJ whole genome shotgun (WGS) entry which is preliminary data.</text>
</comment>
<evidence type="ECO:0000313" key="1">
    <source>
        <dbReference type="EMBL" id="KAG5579906.1"/>
    </source>
</evidence>
<name>A0A9J5WVT5_SOLCO</name>
<evidence type="ECO:0000313" key="2">
    <source>
        <dbReference type="Proteomes" id="UP000824120"/>
    </source>
</evidence>
<keyword evidence="2" id="KW-1185">Reference proteome</keyword>
<dbReference type="AlphaFoldDB" id="A0A9J5WVT5"/>
<organism evidence="1 2">
    <name type="scientific">Solanum commersonii</name>
    <name type="common">Commerson's wild potato</name>
    <name type="synonym">Commerson's nightshade</name>
    <dbReference type="NCBI Taxonomy" id="4109"/>
    <lineage>
        <taxon>Eukaryota</taxon>
        <taxon>Viridiplantae</taxon>
        <taxon>Streptophyta</taxon>
        <taxon>Embryophyta</taxon>
        <taxon>Tracheophyta</taxon>
        <taxon>Spermatophyta</taxon>
        <taxon>Magnoliopsida</taxon>
        <taxon>eudicotyledons</taxon>
        <taxon>Gunneridae</taxon>
        <taxon>Pentapetalae</taxon>
        <taxon>asterids</taxon>
        <taxon>lamiids</taxon>
        <taxon>Solanales</taxon>
        <taxon>Solanaceae</taxon>
        <taxon>Solanoideae</taxon>
        <taxon>Solaneae</taxon>
        <taxon>Solanum</taxon>
    </lineage>
</organism>
<dbReference type="Proteomes" id="UP000824120">
    <property type="component" value="Chromosome 10"/>
</dbReference>
<accession>A0A9J5WVT5</accession>
<gene>
    <name evidence="1" type="ORF">H5410_050533</name>
</gene>
<dbReference type="EMBL" id="JACXVP010000010">
    <property type="protein sequence ID" value="KAG5579906.1"/>
    <property type="molecule type" value="Genomic_DNA"/>
</dbReference>
<reference evidence="1 2" key="1">
    <citation type="submission" date="2020-09" db="EMBL/GenBank/DDBJ databases">
        <title>De no assembly of potato wild relative species, Solanum commersonii.</title>
        <authorList>
            <person name="Cho K."/>
        </authorList>
    </citation>
    <scope>NUCLEOTIDE SEQUENCE [LARGE SCALE GENOMIC DNA]</scope>
    <source>
        <strain evidence="1">LZ3.2</strain>
        <tissue evidence="1">Leaf</tissue>
    </source>
</reference>